<gene>
    <name evidence="1" type="ORF">Hokovirus_3_286</name>
</gene>
<proteinExistence type="predicted"/>
<reference evidence="1" key="1">
    <citation type="journal article" date="2017" name="Science">
        <title>Giant viruses with an expanded complement of translation system components.</title>
        <authorList>
            <person name="Schulz F."/>
            <person name="Yutin N."/>
            <person name="Ivanova N.N."/>
            <person name="Ortega D.R."/>
            <person name="Lee T.K."/>
            <person name="Vierheilig J."/>
            <person name="Daims H."/>
            <person name="Horn M."/>
            <person name="Wagner M."/>
            <person name="Jensen G.J."/>
            <person name="Kyrpides N.C."/>
            <person name="Koonin E.V."/>
            <person name="Woyke T."/>
        </authorList>
    </citation>
    <scope>NUCLEOTIDE SEQUENCE</scope>
    <source>
        <strain evidence="1">HKV1</strain>
    </source>
</reference>
<evidence type="ECO:0000313" key="1">
    <source>
        <dbReference type="EMBL" id="ARF11013.1"/>
    </source>
</evidence>
<sequence length="147" mass="16875">MFILILLLLVTSIIFIIYYKNSKTENFLNMPNYEYHNYTDIYNKLTNDEIKKDCYTLNSDECLQCSNCGIGIKNNSASCYPGDVYGPLFDYSMDTWIYNNDYDNYIFGELSGPLGPSKGANIISAYKPWNQDYKNIIADPIAMATLQ</sequence>
<dbReference type="EMBL" id="KY684105">
    <property type="protein sequence ID" value="ARF11013.1"/>
    <property type="molecule type" value="Genomic_DNA"/>
</dbReference>
<name>A0A1V0SH27_9VIRU</name>
<accession>A0A1V0SH27</accession>
<organism evidence="1">
    <name type="scientific">Hokovirus HKV1</name>
    <dbReference type="NCBI Taxonomy" id="1977638"/>
    <lineage>
        <taxon>Viruses</taxon>
        <taxon>Varidnaviria</taxon>
        <taxon>Bamfordvirae</taxon>
        <taxon>Nucleocytoviricota</taxon>
        <taxon>Megaviricetes</taxon>
        <taxon>Imitervirales</taxon>
        <taxon>Mimiviridae</taxon>
        <taxon>Klosneuvirinae</taxon>
        <taxon>Hokovirus</taxon>
    </lineage>
</organism>
<protein>
    <submittedName>
        <fullName evidence="1">Uncharacterized protein</fullName>
    </submittedName>
</protein>